<dbReference type="Gene3D" id="1.10.3730.20">
    <property type="match status" value="1"/>
</dbReference>
<accession>A0ABS8N7I0</accession>
<feature type="transmembrane region" description="Helical" evidence="7">
    <location>
        <begin position="79"/>
        <end position="102"/>
    </location>
</feature>
<evidence type="ECO:0000256" key="2">
    <source>
        <dbReference type="ARBA" id="ARBA00007362"/>
    </source>
</evidence>
<feature type="transmembrane region" description="Helical" evidence="7">
    <location>
        <begin position="275"/>
        <end position="293"/>
    </location>
</feature>
<keyword evidence="4 7" id="KW-0812">Transmembrane</keyword>
<organism evidence="9 10">
    <name type="scientific">Clostridium aromativorans</name>
    <dbReference type="NCBI Taxonomy" id="2836848"/>
    <lineage>
        <taxon>Bacteria</taxon>
        <taxon>Bacillati</taxon>
        <taxon>Bacillota</taxon>
        <taxon>Clostridia</taxon>
        <taxon>Eubacteriales</taxon>
        <taxon>Clostridiaceae</taxon>
        <taxon>Clostridium</taxon>
    </lineage>
</organism>
<evidence type="ECO:0000313" key="9">
    <source>
        <dbReference type="EMBL" id="MCC9295765.1"/>
    </source>
</evidence>
<feature type="transmembrane region" description="Helical" evidence="7">
    <location>
        <begin position="108"/>
        <end position="126"/>
    </location>
</feature>
<protein>
    <submittedName>
        <fullName evidence="9">DMT family transporter</fullName>
    </submittedName>
</protein>
<reference evidence="9" key="1">
    <citation type="submission" date="2021-11" db="EMBL/GenBank/DDBJ databases">
        <authorList>
            <person name="Qingchun L."/>
            <person name="Dong Z."/>
            <person name="Zongwei Q."/>
            <person name="Jia Z."/>
            <person name="Duotao L."/>
        </authorList>
    </citation>
    <scope>NUCLEOTIDE SEQUENCE</scope>
    <source>
        <strain evidence="9">WLY-B-L2</strain>
    </source>
</reference>
<keyword evidence="5 7" id="KW-1133">Transmembrane helix</keyword>
<evidence type="ECO:0000256" key="4">
    <source>
        <dbReference type="ARBA" id="ARBA00022692"/>
    </source>
</evidence>
<comment type="caution">
    <text evidence="9">The sequence shown here is derived from an EMBL/GenBank/DDBJ whole genome shotgun (WGS) entry which is preliminary data.</text>
</comment>
<feature type="domain" description="EamA" evidence="8">
    <location>
        <begin position="158"/>
        <end position="290"/>
    </location>
</feature>
<dbReference type="InterPro" id="IPR000620">
    <property type="entry name" value="EamA_dom"/>
</dbReference>
<feature type="transmembrane region" description="Helical" evidence="7">
    <location>
        <begin position="192"/>
        <end position="213"/>
    </location>
</feature>
<dbReference type="SUPFAM" id="SSF103481">
    <property type="entry name" value="Multidrug resistance efflux transporter EmrE"/>
    <property type="match status" value="2"/>
</dbReference>
<dbReference type="PANTHER" id="PTHR42920">
    <property type="entry name" value="OS03G0707200 PROTEIN-RELATED"/>
    <property type="match status" value="1"/>
</dbReference>
<evidence type="ECO:0000256" key="7">
    <source>
        <dbReference type="SAM" id="Phobius"/>
    </source>
</evidence>
<feature type="transmembrane region" description="Helical" evidence="7">
    <location>
        <begin position="219"/>
        <end position="237"/>
    </location>
</feature>
<feature type="transmembrane region" description="Helical" evidence="7">
    <location>
        <begin position="249"/>
        <end position="269"/>
    </location>
</feature>
<dbReference type="InterPro" id="IPR037185">
    <property type="entry name" value="EmrE-like"/>
</dbReference>
<keyword evidence="6 7" id="KW-0472">Membrane</keyword>
<feature type="transmembrane region" description="Helical" evidence="7">
    <location>
        <begin position="40"/>
        <end position="58"/>
    </location>
</feature>
<dbReference type="Proteomes" id="UP001165422">
    <property type="component" value="Unassembled WGS sequence"/>
</dbReference>
<evidence type="ECO:0000256" key="1">
    <source>
        <dbReference type="ARBA" id="ARBA00004651"/>
    </source>
</evidence>
<gene>
    <name evidence="9" type="ORF">LN736_12930</name>
</gene>
<name>A0ABS8N7I0_9CLOT</name>
<evidence type="ECO:0000259" key="8">
    <source>
        <dbReference type="Pfam" id="PF00892"/>
    </source>
</evidence>
<proteinExistence type="inferred from homology"/>
<keyword evidence="10" id="KW-1185">Reference proteome</keyword>
<evidence type="ECO:0000313" key="10">
    <source>
        <dbReference type="Proteomes" id="UP001165422"/>
    </source>
</evidence>
<evidence type="ECO:0000256" key="6">
    <source>
        <dbReference type="ARBA" id="ARBA00023136"/>
    </source>
</evidence>
<evidence type="ECO:0000256" key="3">
    <source>
        <dbReference type="ARBA" id="ARBA00022475"/>
    </source>
</evidence>
<dbReference type="Pfam" id="PF00892">
    <property type="entry name" value="EamA"/>
    <property type="match status" value="2"/>
</dbReference>
<dbReference type="InterPro" id="IPR051258">
    <property type="entry name" value="Diverse_Substrate_Transporter"/>
</dbReference>
<dbReference type="RefSeq" id="WP_229981678.1">
    <property type="nucleotide sequence ID" value="NZ_JAJJPB010000018.1"/>
</dbReference>
<sequence>MNNKRLSANILLLITSAIWGFAFVAQRVGAQYVGAFTFNGTRFALGSISLIPLIIYFNEKKKYSGNYKNNVEINLKRSILPGALVGIVLFAGSTLQQIGLSYTTAGKASFITGLYMVFVPIISIFLKHKIEKSLWIGVVFAVVGLYLLSVNENFSISYGDLFEIIGAIFWAVHILMIDYFSDKVNALKLCCAQFAVCSFLSLIMALIFENIILSDISQALVPILYGGLLSVGVAYTLQAIAQKNAKPSHAAIILSMESVFGAVGGVLLLGENMSGRGYTGCTLILVGIIVSQLNSIQNEHKTICSGFKEEKYHA</sequence>
<feature type="transmembrane region" description="Helical" evidence="7">
    <location>
        <begin position="133"/>
        <end position="149"/>
    </location>
</feature>
<dbReference type="PANTHER" id="PTHR42920:SF5">
    <property type="entry name" value="EAMA DOMAIN-CONTAINING PROTEIN"/>
    <property type="match status" value="1"/>
</dbReference>
<feature type="transmembrane region" description="Helical" evidence="7">
    <location>
        <begin position="161"/>
        <end position="180"/>
    </location>
</feature>
<feature type="domain" description="EamA" evidence="8">
    <location>
        <begin position="7"/>
        <end position="149"/>
    </location>
</feature>
<dbReference type="EMBL" id="JAJJPB010000018">
    <property type="protein sequence ID" value="MCC9295765.1"/>
    <property type="molecule type" value="Genomic_DNA"/>
</dbReference>
<comment type="subcellular location">
    <subcellularLocation>
        <location evidence="1">Cell membrane</location>
        <topology evidence="1">Multi-pass membrane protein</topology>
    </subcellularLocation>
</comment>
<comment type="similarity">
    <text evidence="2">Belongs to the EamA transporter family.</text>
</comment>
<keyword evidence="3" id="KW-1003">Cell membrane</keyword>
<evidence type="ECO:0000256" key="5">
    <source>
        <dbReference type="ARBA" id="ARBA00022989"/>
    </source>
</evidence>